<dbReference type="AlphaFoldDB" id="A0A6P7FV66"/>
<proteinExistence type="predicted"/>
<name>A0A6P7FV66_DIAVI</name>
<protein>
    <submittedName>
        <fullName evidence="2">Uncharacterized protein LOC114334409 isoform X1</fullName>
    </submittedName>
</protein>
<reference evidence="2" key="1">
    <citation type="submission" date="2025-08" db="UniProtKB">
        <authorList>
            <consortium name="RefSeq"/>
        </authorList>
    </citation>
    <scope>IDENTIFICATION</scope>
    <source>
        <tissue evidence="2">Whole insect</tissue>
    </source>
</reference>
<evidence type="ECO:0000256" key="1">
    <source>
        <dbReference type="SAM" id="MobiDB-lite"/>
    </source>
</evidence>
<dbReference type="InParanoid" id="A0A6P7FV66"/>
<organism evidence="2">
    <name type="scientific">Diabrotica virgifera virgifera</name>
    <name type="common">western corn rootworm</name>
    <dbReference type="NCBI Taxonomy" id="50390"/>
    <lineage>
        <taxon>Eukaryota</taxon>
        <taxon>Metazoa</taxon>
        <taxon>Ecdysozoa</taxon>
        <taxon>Arthropoda</taxon>
        <taxon>Hexapoda</taxon>
        <taxon>Insecta</taxon>
        <taxon>Pterygota</taxon>
        <taxon>Neoptera</taxon>
        <taxon>Endopterygota</taxon>
        <taxon>Coleoptera</taxon>
        <taxon>Polyphaga</taxon>
        <taxon>Cucujiformia</taxon>
        <taxon>Chrysomeloidea</taxon>
        <taxon>Chrysomelidae</taxon>
        <taxon>Galerucinae</taxon>
        <taxon>Diabroticina</taxon>
        <taxon>Diabroticites</taxon>
        <taxon>Diabrotica</taxon>
    </lineage>
</organism>
<sequence length="123" mass="14332">MEVKQEISEETCKIEDNHLDDALLDNFKCEIKEESNSQITHEYDCLDLKEHPINTAIGQHGNKLNPFQENQKTEKDYLQMNKMDIIETITEDSFHEENYVNPQAEGKTLDKTILSPKEQDGNY</sequence>
<feature type="region of interest" description="Disordered" evidence="1">
    <location>
        <begin position="100"/>
        <end position="123"/>
    </location>
</feature>
<evidence type="ECO:0000313" key="2">
    <source>
        <dbReference type="RefSeq" id="XP_028140246.1"/>
    </source>
</evidence>
<dbReference type="RefSeq" id="XP_028140246.1">
    <property type="nucleotide sequence ID" value="XM_028284445.1"/>
</dbReference>
<accession>A0A6P7FV66</accession>
<gene>
    <name evidence="2" type="primary">LOC114334409</name>
</gene>